<dbReference type="InterPro" id="IPR018060">
    <property type="entry name" value="HTH_AraC"/>
</dbReference>
<organism evidence="5 6">
    <name type="scientific">Pseudopedobacter saltans</name>
    <dbReference type="NCBI Taxonomy" id="151895"/>
    <lineage>
        <taxon>Bacteria</taxon>
        <taxon>Pseudomonadati</taxon>
        <taxon>Bacteroidota</taxon>
        <taxon>Sphingobacteriia</taxon>
        <taxon>Sphingobacteriales</taxon>
        <taxon>Sphingobacteriaceae</taxon>
        <taxon>Pseudopedobacter</taxon>
    </lineage>
</organism>
<dbReference type="SUPFAM" id="SSF51215">
    <property type="entry name" value="Regulatory protein AraC"/>
    <property type="match status" value="1"/>
</dbReference>
<keyword evidence="1" id="KW-0805">Transcription regulation</keyword>
<evidence type="ECO:0000259" key="4">
    <source>
        <dbReference type="PROSITE" id="PS01124"/>
    </source>
</evidence>
<evidence type="ECO:0000256" key="3">
    <source>
        <dbReference type="ARBA" id="ARBA00023163"/>
    </source>
</evidence>
<accession>A0A2W5HAY8</accession>
<comment type="caution">
    <text evidence="5">The sequence shown here is derived from an EMBL/GenBank/DDBJ whole genome shotgun (WGS) entry which is preliminary data.</text>
</comment>
<dbReference type="SUPFAM" id="SSF46689">
    <property type="entry name" value="Homeodomain-like"/>
    <property type="match status" value="1"/>
</dbReference>
<sequence>MSKYIGENYNFIGQMKPKEEIPVHHIHTHLKDSFFVRFYQNLDDGSEIWMNTKHRDEYYILLVLENGSLKLNVDFQCFELNGRSVFYVKPGQIHDVYFFDGNAGWVIAVEPGFLHRSYRQELDNMQVVPNSLDDNEHFQLLQRMLQIVKNIPETSSPKLKKDLINSLVGVFIACFRKEAQSTAAIPERWQQLYNQFRENVSHDFLAVKKPSQYADSLHLSLSYLNEVVKSVSGFTVSYWINYEIVLEAKRLLYHTSLTIKEISYKLGYEDPAYLSRIFTNNTGLSPLSFRKKNRE</sequence>
<dbReference type="InterPro" id="IPR009057">
    <property type="entry name" value="Homeodomain-like_sf"/>
</dbReference>
<proteinExistence type="predicted"/>
<dbReference type="InterPro" id="IPR003313">
    <property type="entry name" value="AraC-bd"/>
</dbReference>
<gene>
    <name evidence="5" type="ORF">DI598_00050</name>
</gene>
<dbReference type="PANTHER" id="PTHR43280:SF32">
    <property type="entry name" value="TRANSCRIPTIONAL REGULATORY PROTEIN"/>
    <property type="match status" value="1"/>
</dbReference>
<dbReference type="Pfam" id="PF12833">
    <property type="entry name" value="HTH_18"/>
    <property type="match status" value="1"/>
</dbReference>
<protein>
    <recommendedName>
        <fullName evidence="4">HTH araC/xylS-type domain-containing protein</fullName>
    </recommendedName>
</protein>
<dbReference type="InterPro" id="IPR037923">
    <property type="entry name" value="HTH-like"/>
</dbReference>
<dbReference type="Gene3D" id="1.10.10.60">
    <property type="entry name" value="Homeodomain-like"/>
    <property type="match status" value="1"/>
</dbReference>
<evidence type="ECO:0000256" key="1">
    <source>
        <dbReference type="ARBA" id="ARBA00023015"/>
    </source>
</evidence>
<dbReference type="EMBL" id="QFOI01000001">
    <property type="protein sequence ID" value="PZP52662.1"/>
    <property type="molecule type" value="Genomic_DNA"/>
</dbReference>
<reference evidence="5 6" key="1">
    <citation type="submission" date="2017-11" db="EMBL/GenBank/DDBJ databases">
        <title>Infants hospitalized years apart are colonized by the same room-sourced microbial strains.</title>
        <authorList>
            <person name="Brooks B."/>
            <person name="Olm M.R."/>
            <person name="Firek B.A."/>
            <person name="Baker R."/>
            <person name="Thomas B.C."/>
            <person name="Morowitz M.J."/>
            <person name="Banfield J.F."/>
        </authorList>
    </citation>
    <scope>NUCLEOTIDE SEQUENCE [LARGE SCALE GENOMIC DNA]</scope>
    <source>
        <strain evidence="5">S2_009_000_R2_76</strain>
    </source>
</reference>
<dbReference type="Pfam" id="PF02311">
    <property type="entry name" value="AraC_binding"/>
    <property type="match status" value="1"/>
</dbReference>
<dbReference type="PANTHER" id="PTHR43280">
    <property type="entry name" value="ARAC-FAMILY TRANSCRIPTIONAL REGULATOR"/>
    <property type="match status" value="1"/>
</dbReference>
<keyword evidence="2" id="KW-0238">DNA-binding</keyword>
<dbReference type="GO" id="GO:0043565">
    <property type="term" value="F:sequence-specific DNA binding"/>
    <property type="evidence" value="ECO:0007669"/>
    <property type="project" value="InterPro"/>
</dbReference>
<evidence type="ECO:0000313" key="5">
    <source>
        <dbReference type="EMBL" id="PZP52662.1"/>
    </source>
</evidence>
<feature type="domain" description="HTH araC/xylS-type" evidence="4">
    <location>
        <begin position="190"/>
        <end position="292"/>
    </location>
</feature>
<dbReference type="AlphaFoldDB" id="A0A2W5HAY8"/>
<dbReference type="Proteomes" id="UP000249645">
    <property type="component" value="Unassembled WGS sequence"/>
</dbReference>
<evidence type="ECO:0000313" key="6">
    <source>
        <dbReference type="Proteomes" id="UP000249645"/>
    </source>
</evidence>
<keyword evidence="3" id="KW-0804">Transcription</keyword>
<evidence type="ECO:0000256" key="2">
    <source>
        <dbReference type="ARBA" id="ARBA00023125"/>
    </source>
</evidence>
<dbReference type="SMART" id="SM00342">
    <property type="entry name" value="HTH_ARAC"/>
    <property type="match status" value="1"/>
</dbReference>
<name>A0A2W5HAY8_9SPHI</name>
<dbReference type="GO" id="GO:0003700">
    <property type="term" value="F:DNA-binding transcription factor activity"/>
    <property type="evidence" value="ECO:0007669"/>
    <property type="project" value="InterPro"/>
</dbReference>
<dbReference type="PROSITE" id="PS01124">
    <property type="entry name" value="HTH_ARAC_FAMILY_2"/>
    <property type="match status" value="1"/>
</dbReference>